<name>A0A9P5TQS5_GYMJU</name>
<gene>
    <name evidence="3" type="ORF">CPB84DRAFT_246490</name>
</gene>
<accession>A0A9P5TQS5</accession>
<dbReference type="AlphaFoldDB" id="A0A9P5TQS5"/>
<evidence type="ECO:0000313" key="3">
    <source>
        <dbReference type="EMBL" id="KAF8907936.1"/>
    </source>
</evidence>
<protein>
    <recommendedName>
        <fullName evidence="5">Transmembrane protein</fullName>
    </recommendedName>
</protein>
<feature type="region of interest" description="Disordered" evidence="1">
    <location>
        <begin position="206"/>
        <end position="235"/>
    </location>
</feature>
<reference evidence="3" key="1">
    <citation type="submission" date="2020-11" db="EMBL/GenBank/DDBJ databases">
        <authorList>
            <consortium name="DOE Joint Genome Institute"/>
            <person name="Ahrendt S."/>
            <person name="Riley R."/>
            <person name="Andreopoulos W."/>
            <person name="LaButti K."/>
            <person name="Pangilinan J."/>
            <person name="Ruiz-duenas F.J."/>
            <person name="Barrasa J.M."/>
            <person name="Sanchez-Garcia M."/>
            <person name="Camarero S."/>
            <person name="Miyauchi S."/>
            <person name="Serrano A."/>
            <person name="Linde D."/>
            <person name="Babiker R."/>
            <person name="Drula E."/>
            <person name="Ayuso-Fernandez I."/>
            <person name="Pacheco R."/>
            <person name="Padilla G."/>
            <person name="Ferreira P."/>
            <person name="Barriuso J."/>
            <person name="Kellner H."/>
            <person name="Castanera R."/>
            <person name="Alfaro M."/>
            <person name="Ramirez L."/>
            <person name="Pisabarro A.G."/>
            <person name="Kuo A."/>
            <person name="Tritt A."/>
            <person name="Lipzen A."/>
            <person name="He G."/>
            <person name="Yan M."/>
            <person name="Ng V."/>
            <person name="Cullen D."/>
            <person name="Martin F."/>
            <person name="Rosso M.-N."/>
            <person name="Henrissat B."/>
            <person name="Hibbett D."/>
            <person name="Martinez A.T."/>
            <person name="Grigoriev I.V."/>
        </authorList>
    </citation>
    <scope>NUCLEOTIDE SEQUENCE</scope>
    <source>
        <strain evidence="3">AH 44721</strain>
    </source>
</reference>
<comment type="caution">
    <text evidence="3">The sequence shown here is derived from an EMBL/GenBank/DDBJ whole genome shotgun (WGS) entry which is preliminary data.</text>
</comment>
<dbReference type="EMBL" id="JADNYJ010000013">
    <property type="protein sequence ID" value="KAF8907936.1"/>
    <property type="molecule type" value="Genomic_DNA"/>
</dbReference>
<keyword evidence="4" id="KW-1185">Reference proteome</keyword>
<evidence type="ECO:0008006" key="5">
    <source>
        <dbReference type="Google" id="ProtNLM"/>
    </source>
</evidence>
<proteinExistence type="predicted"/>
<feature type="region of interest" description="Disordered" evidence="1">
    <location>
        <begin position="258"/>
        <end position="299"/>
    </location>
</feature>
<organism evidence="3 4">
    <name type="scientific">Gymnopilus junonius</name>
    <name type="common">Spectacular rustgill mushroom</name>
    <name type="synonym">Gymnopilus spectabilis subsp. junonius</name>
    <dbReference type="NCBI Taxonomy" id="109634"/>
    <lineage>
        <taxon>Eukaryota</taxon>
        <taxon>Fungi</taxon>
        <taxon>Dikarya</taxon>
        <taxon>Basidiomycota</taxon>
        <taxon>Agaricomycotina</taxon>
        <taxon>Agaricomycetes</taxon>
        <taxon>Agaricomycetidae</taxon>
        <taxon>Agaricales</taxon>
        <taxon>Agaricineae</taxon>
        <taxon>Hymenogastraceae</taxon>
        <taxon>Gymnopilus</taxon>
    </lineage>
</organism>
<feature type="transmembrane region" description="Helical" evidence="2">
    <location>
        <begin position="94"/>
        <end position="117"/>
    </location>
</feature>
<dbReference type="OrthoDB" id="3062174at2759"/>
<dbReference type="Proteomes" id="UP000724874">
    <property type="component" value="Unassembled WGS sequence"/>
</dbReference>
<feature type="compositionally biased region" description="Polar residues" evidence="1">
    <location>
        <begin position="265"/>
        <end position="282"/>
    </location>
</feature>
<keyword evidence="2" id="KW-0812">Transmembrane</keyword>
<sequence length="299" mass="33229">MRLRSQPFAHGDNKVFFNIWSACSYSSGNNTLPVYSSWLATCTNRSIDLDGSADMESTGYPKWASLAVPGNASFDIQQAVALALPTSHHQHWSVFQIILPVISAIAAIVLTVIAMTLRQRQLPRVSFGRTPRVRSVVHQSEDWEIEPSEPAPSILKDSGNLYEPVPFPVETAHTLPNPELAKGRPFVRDEAPRDYPFSAEAQAAFQVPPIAPVRTRSDPKFDSSSPTPNGKWSLSKSSRIHVPNLFRRGPVRVTEKVPHKGFRIDQSTDASSSKRSTFATTTEELHTVRTNDEAEELWN</sequence>
<evidence type="ECO:0000313" key="4">
    <source>
        <dbReference type="Proteomes" id="UP000724874"/>
    </source>
</evidence>
<feature type="compositionally biased region" description="Basic and acidic residues" evidence="1">
    <location>
        <begin position="283"/>
        <end position="292"/>
    </location>
</feature>
<keyword evidence="2" id="KW-1133">Transmembrane helix</keyword>
<evidence type="ECO:0000256" key="2">
    <source>
        <dbReference type="SAM" id="Phobius"/>
    </source>
</evidence>
<evidence type="ECO:0000256" key="1">
    <source>
        <dbReference type="SAM" id="MobiDB-lite"/>
    </source>
</evidence>
<keyword evidence="2" id="KW-0472">Membrane</keyword>
<feature type="compositionally biased region" description="Polar residues" evidence="1">
    <location>
        <begin position="222"/>
        <end position="235"/>
    </location>
</feature>